<comment type="caution">
    <text evidence="1">The sequence shown here is derived from an EMBL/GenBank/DDBJ whole genome shotgun (WGS) entry which is preliminary data.</text>
</comment>
<protein>
    <submittedName>
        <fullName evidence="1">Uncharacterized protein</fullName>
    </submittedName>
</protein>
<evidence type="ECO:0000313" key="2">
    <source>
        <dbReference type="Proteomes" id="UP000663852"/>
    </source>
</evidence>
<dbReference type="AlphaFoldDB" id="A0A815AV61"/>
<name>A0A815AV61_ADIRI</name>
<gene>
    <name evidence="1" type="ORF">EDS130_LOCUS28492</name>
</gene>
<accession>A0A815AV61</accession>
<reference evidence="1" key="1">
    <citation type="submission" date="2021-02" db="EMBL/GenBank/DDBJ databases">
        <authorList>
            <person name="Nowell W R."/>
        </authorList>
    </citation>
    <scope>NUCLEOTIDE SEQUENCE</scope>
</reference>
<dbReference type="EMBL" id="CAJNOJ010000186">
    <property type="protein sequence ID" value="CAF1260579.1"/>
    <property type="molecule type" value="Genomic_DNA"/>
</dbReference>
<organism evidence="1 2">
    <name type="scientific">Adineta ricciae</name>
    <name type="common">Rotifer</name>
    <dbReference type="NCBI Taxonomy" id="249248"/>
    <lineage>
        <taxon>Eukaryota</taxon>
        <taxon>Metazoa</taxon>
        <taxon>Spiralia</taxon>
        <taxon>Gnathifera</taxon>
        <taxon>Rotifera</taxon>
        <taxon>Eurotatoria</taxon>
        <taxon>Bdelloidea</taxon>
        <taxon>Adinetida</taxon>
        <taxon>Adinetidae</taxon>
        <taxon>Adineta</taxon>
    </lineage>
</organism>
<dbReference type="Proteomes" id="UP000663852">
    <property type="component" value="Unassembled WGS sequence"/>
</dbReference>
<evidence type="ECO:0000313" key="1">
    <source>
        <dbReference type="EMBL" id="CAF1260579.1"/>
    </source>
</evidence>
<sequence length="154" mass="17581">MLLIGNDEATSKLFRSKTITKIEGWLDNQVNAEQFRPEFFELLKEIEKYLNNCYSRNPTLPKTQIRVTDYTSTGKSSLVNRPIGVQYLNDDDGAAPVRTIKSTHCPMQFDRREPFISSTPGIEIPVTLVNTHVFDKDRAIVNDRVKAGNYLDDI</sequence>
<proteinExistence type="predicted"/>